<gene>
    <name evidence="2" type="ORF">C7460_11985</name>
</gene>
<dbReference type="Gene3D" id="2.120.10.30">
    <property type="entry name" value="TolB, C-terminal domain"/>
    <property type="match status" value="1"/>
</dbReference>
<evidence type="ECO:0000313" key="2">
    <source>
        <dbReference type="EMBL" id="RED94973.1"/>
    </source>
</evidence>
<feature type="chain" id="PRO_5017619206" description="Sugar lactone lactonase YvrE" evidence="1">
    <location>
        <begin position="27"/>
        <end position="297"/>
    </location>
</feature>
<dbReference type="SUPFAM" id="SSF101898">
    <property type="entry name" value="NHL repeat"/>
    <property type="match status" value="1"/>
</dbReference>
<dbReference type="EMBL" id="QREG01000019">
    <property type="protein sequence ID" value="RED94973.1"/>
    <property type="molecule type" value="Genomic_DNA"/>
</dbReference>
<reference evidence="2 3" key="1">
    <citation type="submission" date="2018-07" db="EMBL/GenBank/DDBJ databases">
        <title>Genomic Encyclopedia of Type Strains, Phase IV (KMG-IV): sequencing the most valuable type-strain genomes for metagenomic binning, comparative biology and taxonomic classification.</title>
        <authorList>
            <person name="Goeker M."/>
        </authorList>
    </citation>
    <scope>NUCLEOTIDE SEQUENCE [LARGE SCALE GENOMIC DNA]</scope>
    <source>
        <strain evidence="2 3">DSM 4134</strain>
    </source>
</reference>
<organism evidence="2 3">
    <name type="scientific">Marinoscillum furvescens DSM 4134</name>
    <dbReference type="NCBI Taxonomy" id="1122208"/>
    <lineage>
        <taxon>Bacteria</taxon>
        <taxon>Pseudomonadati</taxon>
        <taxon>Bacteroidota</taxon>
        <taxon>Cytophagia</taxon>
        <taxon>Cytophagales</taxon>
        <taxon>Reichenbachiellaceae</taxon>
        <taxon>Marinoscillum</taxon>
    </lineage>
</organism>
<name>A0A3D9KYU5_MARFU</name>
<protein>
    <recommendedName>
        <fullName evidence="4">Sugar lactone lactonase YvrE</fullName>
    </recommendedName>
</protein>
<dbReference type="AlphaFoldDB" id="A0A3D9KYU5"/>
<accession>A0A3D9KYU5</accession>
<sequence>MMIKWKRAFKSMISIIAISFCGVLWAQPDGAGYDAPDQAVWHAPSKSWFVSNLGGGISLERDSNGWISRTDEEGNVIDPFWIGKEEGMHAPSGMIITDEYLYACDRDGVHQISISQQKIIAFYELPGGEFINDIAMAENGDLYVSDFFGNRIYKIAAQSRSVEVWLETDDLQTPDGLYMEKDKLIVAAWGPLSTPGTFETSRPGDLLSIDLKTKEISTLVPEVGNLEGITKVGKYYFITDWAAGKLLQVDPRKKSVTTLLSGLSHPTDPGYSAERKVLAFPQHGTNQVLFLDVSNVK</sequence>
<feature type="signal peptide" evidence="1">
    <location>
        <begin position="1"/>
        <end position="26"/>
    </location>
</feature>
<dbReference type="Proteomes" id="UP000256779">
    <property type="component" value="Unassembled WGS sequence"/>
</dbReference>
<evidence type="ECO:0008006" key="4">
    <source>
        <dbReference type="Google" id="ProtNLM"/>
    </source>
</evidence>
<evidence type="ECO:0000256" key="1">
    <source>
        <dbReference type="SAM" id="SignalP"/>
    </source>
</evidence>
<comment type="caution">
    <text evidence="2">The sequence shown here is derived from an EMBL/GenBank/DDBJ whole genome shotgun (WGS) entry which is preliminary data.</text>
</comment>
<keyword evidence="1" id="KW-0732">Signal</keyword>
<proteinExistence type="predicted"/>
<evidence type="ECO:0000313" key="3">
    <source>
        <dbReference type="Proteomes" id="UP000256779"/>
    </source>
</evidence>
<dbReference type="InterPro" id="IPR011042">
    <property type="entry name" value="6-blade_b-propeller_TolB-like"/>
</dbReference>
<keyword evidence="3" id="KW-1185">Reference proteome</keyword>